<dbReference type="AlphaFoldDB" id="A0A182SMD1"/>
<reference evidence="2" key="1">
    <citation type="submission" date="2013-09" db="EMBL/GenBank/DDBJ databases">
        <title>The Genome Sequence of Anopheles maculatus species B.</title>
        <authorList>
            <consortium name="The Broad Institute Genomics Platform"/>
            <person name="Neafsey D.E."/>
            <person name="Besansky N."/>
            <person name="Howell P."/>
            <person name="Walton C."/>
            <person name="Young S.K."/>
            <person name="Zeng Q."/>
            <person name="Gargeya S."/>
            <person name="Fitzgerald M."/>
            <person name="Haas B."/>
            <person name="Abouelleil A."/>
            <person name="Allen A.W."/>
            <person name="Alvarado L."/>
            <person name="Arachchi H.M."/>
            <person name="Berlin A.M."/>
            <person name="Chapman S.B."/>
            <person name="Gainer-Dewar J."/>
            <person name="Goldberg J."/>
            <person name="Griggs A."/>
            <person name="Gujja S."/>
            <person name="Hansen M."/>
            <person name="Howarth C."/>
            <person name="Imamovic A."/>
            <person name="Ireland A."/>
            <person name="Larimer J."/>
            <person name="McCowan C."/>
            <person name="Murphy C."/>
            <person name="Pearson M."/>
            <person name="Poon T.W."/>
            <person name="Priest M."/>
            <person name="Roberts A."/>
            <person name="Saif S."/>
            <person name="Shea T."/>
            <person name="Sisk P."/>
            <person name="Sykes S."/>
            <person name="Wortman J."/>
            <person name="Nusbaum C."/>
            <person name="Birren B."/>
        </authorList>
    </citation>
    <scope>NUCLEOTIDE SEQUENCE [LARGE SCALE GENOMIC DNA]</scope>
    <source>
        <strain evidence="2">maculatus3</strain>
    </source>
</reference>
<dbReference type="Proteomes" id="UP000075901">
    <property type="component" value="Unassembled WGS sequence"/>
</dbReference>
<evidence type="ECO:0000313" key="2">
    <source>
        <dbReference type="Proteomes" id="UP000075901"/>
    </source>
</evidence>
<accession>A0A182SMD1</accession>
<protein>
    <submittedName>
        <fullName evidence="1">Uncharacterized protein</fullName>
    </submittedName>
</protein>
<sequence>MYPGHVVPVCLEGAGGIIQTNSFRYLQTPNSSIQPKEGVCKLKDQNKTEETLTRHLLRSLNNDRRNSLSRVTRVTIGQTVRRDPCLREQSCLDQFDDSFALEMDSAQPLTPRKSPHLLRRGSFTRLSKINRPPAIVASKISTGGLSSIITGGFASSRKKFVGVRKRVLRLIPRRSTSPGYSKL</sequence>
<dbReference type="VEuPathDB" id="VectorBase:AMAM009662"/>
<organism evidence="1 2">
    <name type="scientific">Anopheles maculatus</name>
    <dbReference type="NCBI Taxonomy" id="74869"/>
    <lineage>
        <taxon>Eukaryota</taxon>
        <taxon>Metazoa</taxon>
        <taxon>Ecdysozoa</taxon>
        <taxon>Arthropoda</taxon>
        <taxon>Hexapoda</taxon>
        <taxon>Insecta</taxon>
        <taxon>Pterygota</taxon>
        <taxon>Neoptera</taxon>
        <taxon>Endopterygota</taxon>
        <taxon>Diptera</taxon>
        <taxon>Nematocera</taxon>
        <taxon>Culicoidea</taxon>
        <taxon>Culicidae</taxon>
        <taxon>Anophelinae</taxon>
        <taxon>Anopheles</taxon>
        <taxon>Anopheles maculatus group</taxon>
    </lineage>
</organism>
<evidence type="ECO:0000313" key="1">
    <source>
        <dbReference type="EnsemblMetazoa" id="AMAM009662-PA"/>
    </source>
</evidence>
<dbReference type="EnsemblMetazoa" id="AMAM009662-RA">
    <property type="protein sequence ID" value="AMAM009662-PA"/>
    <property type="gene ID" value="AMAM009662"/>
</dbReference>
<name>A0A182SMD1_9DIPT</name>
<keyword evidence="2" id="KW-1185">Reference proteome</keyword>
<proteinExistence type="predicted"/>
<reference evidence="1" key="2">
    <citation type="submission" date="2020-05" db="UniProtKB">
        <authorList>
            <consortium name="EnsemblMetazoa"/>
        </authorList>
    </citation>
    <scope>IDENTIFICATION</scope>
    <source>
        <strain evidence="1">maculatus3</strain>
    </source>
</reference>